<dbReference type="EMBL" id="PDNA01000011">
    <property type="protein sequence ID" value="PGH27003.1"/>
    <property type="molecule type" value="Genomic_DNA"/>
</dbReference>
<keyword evidence="3" id="KW-1185">Reference proteome</keyword>
<name>A0A2B7Z184_POLH7</name>
<evidence type="ECO:0000313" key="2">
    <source>
        <dbReference type="EMBL" id="PGH27003.1"/>
    </source>
</evidence>
<comment type="caution">
    <text evidence="2">The sequence shown here is derived from an EMBL/GenBank/DDBJ whole genome shotgun (WGS) entry which is preliminary data.</text>
</comment>
<feature type="compositionally biased region" description="Basic and acidic residues" evidence="1">
    <location>
        <begin position="118"/>
        <end position="142"/>
    </location>
</feature>
<protein>
    <submittedName>
        <fullName evidence="2">Uncharacterized protein</fullName>
    </submittedName>
</protein>
<evidence type="ECO:0000256" key="1">
    <source>
        <dbReference type="SAM" id="MobiDB-lite"/>
    </source>
</evidence>
<dbReference type="OrthoDB" id="5395727at2759"/>
<sequence length="142" mass="16202">MSTSTQHTTGFATERQAGTESKPTQQQPSGNEPTPQIRDPFASQRPHSEAPFSPGSVQEDHDLRETRSYSPYSPLSETRSRSRESEDRRLSREWDASKVKPSQFQKRKGSIFSTAGSRDNHLSRKDRDALYHAKLKEKVRNQ</sequence>
<feature type="compositionally biased region" description="Basic and acidic residues" evidence="1">
    <location>
        <begin position="58"/>
        <end position="67"/>
    </location>
</feature>
<gene>
    <name evidence="2" type="ORF">AJ80_01387</name>
</gene>
<reference evidence="2 3" key="1">
    <citation type="submission" date="2017-10" db="EMBL/GenBank/DDBJ databases">
        <title>Comparative genomics in systemic dimorphic fungi from Ajellomycetaceae.</title>
        <authorList>
            <person name="Munoz J.F."/>
            <person name="Mcewen J.G."/>
            <person name="Clay O.K."/>
            <person name="Cuomo C.A."/>
        </authorList>
    </citation>
    <scope>NUCLEOTIDE SEQUENCE [LARGE SCALE GENOMIC DNA]</scope>
    <source>
        <strain evidence="2 3">UAMH7299</strain>
    </source>
</reference>
<dbReference type="AlphaFoldDB" id="A0A2B7Z184"/>
<feature type="region of interest" description="Disordered" evidence="1">
    <location>
        <begin position="1"/>
        <end position="142"/>
    </location>
</feature>
<feature type="compositionally biased region" description="Basic and acidic residues" evidence="1">
    <location>
        <begin position="78"/>
        <end position="98"/>
    </location>
</feature>
<feature type="compositionally biased region" description="Polar residues" evidence="1">
    <location>
        <begin position="1"/>
        <end position="34"/>
    </location>
</feature>
<dbReference type="Proteomes" id="UP000224634">
    <property type="component" value="Unassembled WGS sequence"/>
</dbReference>
<evidence type="ECO:0000313" key="3">
    <source>
        <dbReference type="Proteomes" id="UP000224634"/>
    </source>
</evidence>
<proteinExistence type="predicted"/>
<accession>A0A2B7Z184</accession>
<organism evidence="2 3">
    <name type="scientific">Polytolypa hystricis (strain UAMH7299)</name>
    <dbReference type="NCBI Taxonomy" id="1447883"/>
    <lineage>
        <taxon>Eukaryota</taxon>
        <taxon>Fungi</taxon>
        <taxon>Dikarya</taxon>
        <taxon>Ascomycota</taxon>
        <taxon>Pezizomycotina</taxon>
        <taxon>Eurotiomycetes</taxon>
        <taxon>Eurotiomycetidae</taxon>
        <taxon>Onygenales</taxon>
        <taxon>Onygenales incertae sedis</taxon>
        <taxon>Polytolypa</taxon>
    </lineage>
</organism>